<evidence type="ECO:0000313" key="2">
    <source>
        <dbReference type="EMBL" id="MEY2183876.1"/>
    </source>
</evidence>
<organism evidence="2 3">
    <name type="scientific">Rhodanobacter humi</name>
    <dbReference type="NCBI Taxonomy" id="1888173"/>
    <lineage>
        <taxon>Bacteria</taxon>
        <taxon>Pseudomonadati</taxon>
        <taxon>Pseudomonadota</taxon>
        <taxon>Gammaproteobacteria</taxon>
        <taxon>Lysobacterales</taxon>
        <taxon>Rhodanobacteraceae</taxon>
        <taxon>Rhodanobacter</taxon>
    </lineage>
</organism>
<reference evidence="2 3" key="1">
    <citation type="submission" date="2024-07" db="EMBL/GenBank/DDBJ databases">
        <title>Molecular mechanisms and environmental adaptations of flagellar loss and biofilm growth of Rhodanobacter under environmental stress.</title>
        <authorList>
            <person name="Chen M."/>
        </authorList>
    </citation>
    <scope>NUCLEOTIDE SEQUENCE [LARGE SCALE GENOMIC DNA]</scope>
    <source>
        <strain evidence="2 3">RS22</strain>
    </source>
</reference>
<evidence type="ECO:0008006" key="4">
    <source>
        <dbReference type="Google" id="ProtNLM"/>
    </source>
</evidence>
<gene>
    <name evidence="2" type="ORF">AB7878_15755</name>
</gene>
<accession>A0ABV4AWG6</accession>
<keyword evidence="1" id="KW-0812">Transmembrane</keyword>
<keyword evidence="3" id="KW-1185">Reference proteome</keyword>
<name>A0ABV4AWG6_9GAMM</name>
<protein>
    <recommendedName>
        <fullName evidence="4">NfeD-like C-terminal domain-containing protein</fullName>
    </recommendedName>
</protein>
<keyword evidence="1" id="KW-1133">Transmembrane helix</keyword>
<keyword evidence="1" id="KW-0472">Membrane</keyword>
<dbReference type="EMBL" id="JBGBPY010000001">
    <property type="protein sequence ID" value="MEY2183876.1"/>
    <property type="molecule type" value="Genomic_DNA"/>
</dbReference>
<dbReference type="Proteomes" id="UP001562159">
    <property type="component" value="Unassembled WGS sequence"/>
</dbReference>
<evidence type="ECO:0000256" key="1">
    <source>
        <dbReference type="SAM" id="Phobius"/>
    </source>
</evidence>
<comment type="caution">
    <text evidence="2">The sequence shown here is derived from an EMBL/GenBank/DDBJ whole genome shotgun (WGS) entry which is preliminary data.</text>
</comment>
<feature type="transmembrane region" description="Helical" evidence="1">
    <location>
        <begin position="17"/>
        <end position="38"/>
    </location>
</feature>
<sequence>MSPLHIWLNQIFGDPTIALVVGILGGGMIGYGVSWWFARGSSKELRSQIKELRAKVELPARMLEAQGQGQKVTLNRNEEGEVTGLVHHATLHDGIQIGVQVLGATVTTVKPEDSSLAP</sequence>
<proteinExistence type="predicted"/>
<evidence type="ECO:0000313" key="3">
    <source>
        <dbReference type="Proteomes" id="UP001562159"/>
    </source>
</evidence>